<evidence type="ECO:0000313" key="1">
    <source>
        <dbReference type="EMBL" id="ELU07886.1"/>
    </source>
</evidence>
<gene>
    <name evidence="1" type="ORF">CAPTEDRAFT_223996</name>
</gene>
<dbReference type="Gene3D" id="3.40.50.1820">
    <property type="entry name" value="alpha/beta hydrolase"/>
    <property type="match status" value="1"/>
</dbReference>
<dbReference type="PANTHER" id="PTHR15394:SF3">
    <property type="entry name" value="SERINE HYDROLASE RBBP9"/>
    <property type="match status" value="1"/>
</dbReference>
<dbReference type="SUPFAM" id="SSF53474">
    <property type="entry name" value="alpha/beta-Hydrolases"/>
    <property type="match status" value="1"/>
</dbReference>
<evidence type="ECO:0008006" key="4">
    <source>
        <dbReference type="Google" id="ProtNLM"/>
    </source>
</evidence>
<keyword evidence="3" id="KW-1185">Reference proteome</keyword>
<dbReference type="PANTHER" id="PTHR15394">
    <property type="entry name" value="SERINE HYDROLASE RBBP9"/>
    <property type="match status" value="1"/>
</dbReference>
<dbReference type="STRING" id="283909.R7UWV1"/>
<dbReference type="AlphaFoldDB" id="R7UWV1"/>
<reference evidence="1 3" key="2">
    <citation type="journal article" date="2013" name="Nature">
        <title>Insights into bilaterian evolution from three spiralian genomes.</title>
        <authorList>
            <person name="Simakov O."/>
            <person name="Marletaz F."/>
            <person name="Cho S.J."/>
            <person name="Edsinger-Gonzales E."/>
            <person name="Havlak P."/>
            <person name="Hellsten U."/>
            <person name="Kuo D.H."/>
            <person name="Larsson T."/>
            <person name="Lv J."/>
            <person name="Arendt D."/>
            <person name="Savage R."/>
            <person name="Osoegawa K."/>
            <person name="de Jong P."/>
            <person name="Grimwood J."/>
            <person name="Chapman J.A."/>
            <person name="Shapiro H."/>
            <person name="Aerts A."/>
            <person name="Otillar R.P."/>
            <person name="Terry A.Y."/>
            <person name="Boore J.L."/>
            <person name="Grigoriev I.V."/>
            <person name="Lindberg D.R."/>
            <person name="Seaver E.C."/>
            <person name="Weisblat D.A."/>
            <person name="Putnam N.H."/>
            <person name="Rokhsar D.S."/>
        </authorList>
    </citation>
    <scope>NUCLEOTIDE SEQUENCE</scope>
    <source>
        <strain evidence="1 3">I ESC-2004</strain>
    </source>
</reference>
<protein>
    <recommendedName>
        <fullName evidence="4">AB hydrolase-1 domain-containing protein</fullName>
    </recommendedName>
</protein>
<organism evidence="1">
    <name type="scientific">Capitella teleta</name>
    <name type="common">Polychaete worm</name>
    <dbReference type="NCBI Taxonomy" id="283909"/>
    <lineage>
        <taxon>Eukaryota</taxon>
        <taxon>Metazoa</taxon>
        <taxon>Spiralia</taxon>
        <taxon>Lophotrochozoa</taxon>
        <taxon>Annelida</taxon>
        <taxon>Polychaeta</taxon>
        <taxon>Sedentaria</taxon>
        <taxon>Scolecida</taxon>
        <taxon>Capitellidae</taxon>
        <taxon>Capitella</taxon>
    </lineage>
</organism>
<evidence type="ECO:0000313" key="2">
    <source>
        <dbReference type="EnsemblMetazoa" id="CapteP223996"/>
    </source>
</evidence>
<dbReference type="OMA" id="FHELITM"/>
<reference evidence="2" key="3">
    <citation type="submission" date="2015-06" db="UniProtKB">
        <authorList>
            <consortium name="EnsemblMetazoa"/>
        </authorList>
    </citation>
    <scope>IDENTIFICATION</scope>
</reference>
<evidence type="ECO:0000313" key="3">
    <source>
        <dbReference type="Proteomes" id="UP000014760"/>
    </source>
</evidence>
<proteinExistence type="predicted"/>
<accession>R7UWV1</accession>
<sequence>MTTKVAIIPGNGGGDVEDCNWYPWVRDQLDGLPGVKTQLQNMPILGYFDRPWEWKKIKENAGFIVQFGSTDDHAVPFKEQQEVASQLGSELKKYSDRGHFLQFEFPEVIEVIREKLS</sequence>
<dbReference type="EMBL" id="AMQN01042720">
    <property type="status" value="NOT_ANNOTATED_CDS"/>
    <property type="molecule type" value="Genomic_DNA"/>
</dbReference>
<reference evidence="3" key="1">
    <citation type="submission" date="2012-12" db="EMBL/GenBank/DDBJ databases">
        <authorList>
            <person name="Hellsten U."/>
            <person name="Grimwood J."/>
            <person name="Chapman J.A."/>
            <person name="Shapiro H."/>
            <person name="Aerts A."/>
            <person name="Otillar R.P."/>
            <person name="Terry A.Y."/>
            <person name="Boore J.L."/>
            <person name="Simakov O."/>
            <person name="Marletaz F."/>
            <person name="Cho S.-J."/>
            <person name="Edsinger-Gonzales E."/>
            <person name="Havlak P."/>
            <person name="Kuo D.-H."/>
            <person name="Larsson T."/>
            <person name="Lv J."/>
            <person name="Arendt D."/>
            <person name="Savage R."/>
            <person name="Osoegawa K."/>
            <person name="de Jong P."/>
            <person name="Lindberg D.R."/>
            <person name="Seaver E.C."/>
            <person name="Weisblat D.A."/>
            <person name="Putnam N.H."/>
            <person name="Grigoriev I.V."/>
            <person name="Rokhsar D.S."/>
        </authorList>
    </citation>
    <scope>NUCLEOTIDE SEQUENCE</scope>
    <source>
        <strain evidence="3">I ESC-2004</strain>
    </source>
</reference>
<name>R7UWV1_CAPTE</name>
<dbReference type="Proteomes" id="UP000014760">
    <property type="component" value="Unassembled WGS sequence"/>
</dbReference>
<dbReference type="OrthoDB" id="2369073at2759"/>
<dbReference type="HOGENOM" id="CLU_2048900_0_0_1"/>
<dbReference type="EMBL" id="KB299544">
    <property type="protein sequence ID" value="ELU07886.1"/>
    <property type="molecule type" value="Genomic_DNA"/>
</dbReference>
<dbReference type="InterPro" id="IPR010662">
    <property type="entry name" value="RBBP9/YdeN"/>
</dbReference>
<dbReference type="InterPro" id="IPR029058">
    <property type="entry name" value="AB_hydrolase_fold"/>
</dbReference>
<dbReference type="EnsemblMetazoa" id="CapteT223996">
    <property type="protein sequence ID" value="CapteP223996"/>
    <property type="gene ID" value="CapteG223996"/>
</dbReference>